<dbReference type="InterPro" id="IPR036388">
    <property type="entry name" value="WH-like_DNA-bd_sf"/>
</dbReference>
<dbReference type="InterPro" id="IPR039422">
    <property type="entry name" value="MarR/SlyA-like"/>
</dbReference>
<dbReference type="InterPro" id="IPR036390">
    <property type="entry name" value="WH_DNA-bd_sf"/>
</dbReference>
<evidence type="ECO:0000259" key="1">
    <source>
        <dbReference type="PROSITE" id="PS50995"/>
    </source>
</evidence>
<dbReference type="EMBL" id="JACHMF010000001">
    <property type="protein sequence ID" value="MBB4693308.1"/>
    <property type="molecule type" value="Genomic_DNA"/>
</dbReference>
<dbReference type="SMART" id="SM00347">
    <property type="entry name" value="HTH_MARR"/>
    <property type="match status" value="1"/>
</dbReference>
<accession>A0A7W7G0P8</accession>
<dbReference type="GO" id="GO:0003677">
    <property type="term" value="F:DNA binding"/>
    <property type="evidence" value="ECO:0007669"/>
    <property type="project" value="UniProtKB-KW"/>
</dbReference>
<comment type="caution">
    <text evidence="2">The sequence shown here is derived from an EMBL/GenBank/DDBJ whole genome shotgun (WGS) entry which is preliminary data.</text>
</comment>
<dbReference type="InterPro" id="IPR000835">
    <property type="entry name" value="HTH_MarR-typ"/>
</dbReference>
<dbReference type="RefSeq" id="WP_239093629.1">
    <property type="nucleotide sequence ID" value="NZ_BOMC01000080.1"/>
</dbReference>
<dbReference type="AlphaFoldDB" id="A0A7W7G0P8"/>
<sequence length="147" mass="16524">MGEWLDADQQRAWLAFMRVQQRINFEANRQLQTDSGLSLADYDILNVLVEGAMSITVIAQILGWERSRVSHQTKRMATRGLVRTGPDSDDRRVTVVEMTEAGRQANRDAAPGHVALVRRLFFDGLTPEAVRQLTAALEAVHKNLEPL</sequence>
<dbReference type="PANTHER" id="PTHR33164">
    <property type="entry name" value="TRANSCRIPTIONAL REGULATOR, MARR FAMILY"/>
    <property type="match status" value="1"/>
</dbReference>
<dbReference type="GO" id="GO:0003700">
    <property type="term" value="F:DNA-binding transcription factor activity"/>
    <property type="evidence" value="ECO:0007669"/>
    <property type="project" value="InterPro"/>
</dbReference>
<gene>
    <name evidence="2" type="ORF">BKA14_003456</name>
</gene>
<dbReference type="Pfam" id="PF12802">
    <property type="entry name" value="MarR_2"/>
    <property type="match status" value="1"/>
</dbReference>
<dbReference type="SUPFAM" id="SSF46785">
    <property type="entry name" value="Winged helix' DNA-binding domain"/>
    <property type="match status" value="1"/>
</dbReference>
<name>A0A7W7G0P8_9ACTN</name>
<evidence type="ECO:0000313" key="2">
    <source>
        <dbReference type="EMBL" id="MBB4693308.1"/>
    </source>
</evidence>
<reference evidence="2 3" key="1">
    <citation type="submission" date="2020-08" db="EMBL/GenBank/DDBJ databases">
        <title>Sequencing the genomes of 1000 actinobacteria strains.</title>
        <authorList>
            <person name="Klenk H.-P."/>
        </authorList>
    </citation>
    <scope>NUCLEOTIDE SEQUENCE [LARGE SCALE GENOMIC DNA]</scope>
    <source>
        <strain evidence="2 3">DSM 45518</strain>
    </source>
</reference>
<keyword evidence="3" id="KW-1185">Reference proteome</keyword>
<dbReference type="GO" id="GO:0006950">
    <property type="term" value="P:response to stress"/>
    <property type="evidence" value="ECO:0007669"/>
    <property type="project" value="TreeGrafter"/>
</dbReference>
<dbReference type="Gene3D" id="1.10.10.10">
    <property type="entry name" value="Winged helix-like DNA-binding domain superfamily/Winged helix DNA-binding domain"/>
    <property type="match status" value="1"/>
</dbReference>
<evidence type="ECO:0000313" key="3">
    <source>
        <dbReference type="Proteomes" id="UP000542742"/>
    </source>
</evidence>
<dbReference type="Proteomes" id="UP000542742">
    <property type="component" value="Unassembled WGS sequence"/>
</dbReference>
<proteinExistence type="predicted"/>
<protein>
    <submittedName>
        <fullName evidence="2">DNA-binding MarR family transcriptional regulator</fullName>
    </submittedName>
</protein>
<keyword evidence="2" id="KW-0238">DNA-binding</keyword>
<dbReference type="PANTHER" id="PTHR33164:SF99">
    <property type="entry name" value="MARR FAMILY REGULATORY PROTEIN"/>
    <property type="match status" value="1"/>
</dbReference>
<organism evidence="2 3">
    <name type="scientific">Paractinoplanes abujensis</name>
    <dbReference type="NCBI Taxonomy" id="882441"/>
    <lineage>
        <taxon>Bacteria</taxon>
        <taxon>Bacillati</taxon>
        <taxon>Actinomycetota</taxon>
        <taxon>Actinomycetes</taxon>
        <taxon>Micromonosporales</taxon>
        <taxon>Micromonosporaceae</taxon>
        <taxon>Paractinoplanes</taxon>
    </lineage>
</organism>
<dbReference type="PROSITE" id="PS50995">
    <property type="entry name" value="HTH_MARR_2"/>
    <property type="match status" value="1"/>
</dbReference>
<feature type="domain" description="HTH marR-type" evidence="1">
    <location>
        <begin position="9"/>
        <end position="142"/>
    </location>
</feature>